<evidence type="ECO:0000256" key="2">
    <source>
        <dbReference type="SAM" id="SignalP"/>
    </source>
</evidence>
<dbReference type="Proteomes" id="UP000585272">
    <property type="component" value="Unassembled WGS sequence"/>
</dbReference>
<name>A0A840IE49_9ACTN</name>
<feature type="transmembrane region" description="Helical" evidence="1">
    <location>
        <begin position="50"/>
        <end position="71"/>
    </location>
</feature>
<feature type="transmembrane region" description="Helical" evidence="1">
    <location>
        <begin position="117"/>
        <end position="139"/>
    </location>
</feature>
<feature type="transmembrane region" description="Helical" evidence="1">
    <location>
        <begin position="83"/>
        <end position="105"/>
    </location>
</feature>
<evidence type="ECO:0000256" key="1">
    <source>
        <dbReference type="SAM" id="Phobius"/>
    </source>
</evidence>
<keyword evidence="1" id="KW-0812">Transmembrane</keyword>
<evidence type="ECO:0000313" key="4">
    <source>
        <dbReference type="EMBL" id="MBB4663062.1"/>
    </source>
</evidence>
<evidence type="ECO:0000313" key="5">
    <source>
        <dbReference type="Proteomes" id="UP000585272"/>
    </source>
</evidence>
<feature type="domain" description="DUF1648" evidence="3">
    <location>
        <begin position="15"/>
        <end position="54"/>
    </location>
</feature>
<accession>A0A840IE49</accession>
<dbReference type="EMBL" id="JACHNU010000003">
    <property type="protein sequence ID" value="MBB4663062.1"/>
    <property type="molecule type" value="Genomic_DNA"/>
</dbReference>
<keyword evidence="5" id="KW-1185">Reference proteome</keyword>
<gene>
    <name evidence="4" type="ORF">BDZ31_002651</name>
</gene>
<dbReference type="Pfam" id="PF07853">
    <property type="entry name" value="DUF1648"/>
    <property type="match status" value="1"/>
</dbReference>
<keyword evidence="2" id="KW-0732">Signal</keyword>
<keyword evidence="1" id="KW-0472">Membrane</keyword>
<feature type="chain" id="PRO_5032427779" description="DUF1648 domain-containing protein" evidence="2">
    <location>
        <begin position="21"/>
        <end position="319"/>
    </location>
</feature>
<proteinExistence type="predicted"/>
<organism evidence="4 5">
    <name type="scientific">Conexibacter arvalis</name>
    <dbReference type="NCBI Taxonomy" id="912552"/>
    <lineage>
        <taxon>Bacteria</taxon>
        <taxon>Bacillati</taxon>
        <taxon>Actinomycetota</taxon>
        <taxon>Thermoleophilia</taxon>
        <taxon>Solirubrobacterales</taxon>
        <taxon>Conexibacteraceae</taxon>
        <taxon>Conexibacter</taxon>
    </lineage>
</organism>
<feature type="signal peptide" evidence="2">
    <location>
        <begin position="1"/>
        <end position="20"/>
    </location>
</feature>
<keyword evidence="1" id="KW-1133">Transmembrane helix</keyword>
<sequence>MLRRAILLAGGPLAALLAFAAAALLAGDLPDPIATHWGVGGEPDGRMPLWIFVAAVAVAELVAWGGLVWQARARGAAGLRLTVAPYAWATLAFLTALGLITLAANDGAADWRAADEVGLPSVALALAAGALAGLAAWALERGRPLGEPGRGDGVGSSSGDDVALAPGERVVWSRALVSRPAVVGAVVLGGGLLVAAVVVGGPGGWGLALGGVVAAIAAGALTEIVVTVDRRGLAIAYGPFGWPRQTVPLAEIAGAEPTMIDPWRVGGWGYRKARPGMTAVVLRGGEGLRIVRVDGRELLVTIPDAAAGAALLNALRTRG</sequence>
<protein>
    <recommendedName>
        <fullName evidence="3">DUF1648 domain-containing protein</fullName>
    </recommendedName>
</protein>
<dbReference type="AlphaFoldDB" id="A0A840IE49"/>
<evidence type="ECO:0000259" key="3">
    <source>
        <dbReference type="Pfam" id="PF07853"/>
    </source>
</evidence>
<feature type="transmembrane region" description="Helical" evidence="1">
    <location>
        <begin position="181"/>
        <end position="199"/>
    </location>
</feature>
<reference evidence="4 5" key="1">
    <citation type="submission" date="2020-08" db="EMBL/GenBank/DDBJ databases">
        <title>Genomic Encyclopedia of Archaeal and Bacterial Type Strains, Phase II (KMG-II): from individual species to whole genera.</title>
        <authorList>
            <person name="Goeker M."/>
        </authorList>
    </citation>
    <scope>NUCLEOTIDE SEQUENCE [LARGE SCALE GENOMIC DNA]</scope>
    <source>
        <strain evidence="4 5">DSM 23288</strain>
    </source>
</reference>
<dbReference type="InterPro" id="IPR012867">
    <property type="entry name" value="DUF1648"/>
</dbReference>
<dbReference type="RefSeq" id="WP_183342764.1">
    <property type="nucleotide sequence ID" value="NZ_JACHNU010000003.1"/>
</dbReference>
<feature type="transmembrane region" description="Helical" evidence="1">
    <location>
        <begin position="205"/>
        <end position="226"/>
    </location>
</feature>
<comment type="caution">
    <text evidence="4">The sequence shown here is derived from an EMBL/GenBank/DDBJ whole genome shotgun (WGS) entry which is preliminary data.</text>
</comment>